<evidence type="ECO:0000259" key="2">
    <source>
        <dbReference type="Pfam" id="PF08044"/>
    </source>
</evidence>
<name>A0A4Z1CIQ7_9ACTN</name>
<dbReference type="AlphaFoldDB" id="A0A4Z1CIQ7"/>
<keyword evidence="1" id="KW-0472">Membrane</keyword>
<dbReference type="InterPro" id="IPR012551">
    <property type="entry name" value="DUF1707_SHOCT-like"/>
</dbReference>
<comment type="caution">
    <text evidence="3">The sequence shown here is derived from an EMBL/GenBank/DDBJ whole genome shotgun (WGS) entry which is preliminary data.</text>
</comment>
<dbReference type="EMBL" id="SRRO01000001">
    <property type="protein sequence ID" value="TGN65977.1"/>
    <property type="molecule type" value="Genomic_DNA"/>
</dbReference>
<reference evidence="3 4" key="1">
    <citation type="submission" date="2019-04" db="EMBL/GenBank/DDBJ databases">
        <title>Three New Species of Nocardioides, Nocardioides euryhalodurans sp. nov., Nocardioides seonyuensis sp. nov. and Nocardioides eburneoflavus sp. nov. Isolated from Soil.</title>
        <authorList>
            <person name="Roh S.G."/>
            <person name="Lee C."/>
            <person name="Kim M.-K."/>
            <person name="Kim S.B."/>
        </authorList>
    </citation>
    <scope>NUCLEOTIDE SEQUENCE [LARGE SCALE GENOMIC DNA]</scope>
    <source>
        <strain evidence="3 4">MMS17-SY213</strain>
    </source>
</reference>
<keyword evidence="4" id="KW-1185">Reference proteome</keyword>
<feature type="domain" description="DUF1707" evidence="2">
    <location>
        <begin position="31"/>
        <end position="83"/>
    </location>
</feature>
<dbReference type="PANTHER" id="PTHR40763">
    <property type="entry name" value="MEMBRANE PROTEIN-RELATED"/>
    <property type="match status" value="1"/>
</dbReference>
<feature type="transmembrane region" description="Helical" evidence="1">
    <location>
        <begin position="107"/>
        <end position="124"/>
    </location>
</feature>
<gene>
    <name evidence="3" type="ORF">EXE59_19990</name>
</gene>
<organism evidence="3 4">
    <name type="scientific">Nocardioides eburneiflavus</name>
    <dbReference type="NCBI Taxonomy" id="2518372"/>
    <lineage>
        <taxon>Bacteria</taxon>
        <taxon>Bacillati</taxon>
        <taxon>Actinomycetota</taxon>
        <taxon>Actinomycetes</taxon>
        <taxon>Propionibacteriales</taxon>
        <taxon>Nocardioidaceae</taxon>
        <taxon>Nocardioides</taxon>
    </lineage>
</organism>
<accession>A0A4Z1CIQ7</accession>
<feature type="transmembrane region" description="Helical" evidence="1">
    <location>
        <begin position="136"/>
        <end position="155"/>
    </location>
</feature>
<evidence type="ECO:0000313" key="4">
    <source>
        <dbReference type="Proteomes" id="UP000297496"/>
    </source>
</evidence>
<dbReference type="Proteomes" id="UP000297496">
    <property type="component" value="Unassembled WGS sequence"/>
</dbReference>
<dbReference type="PANTHER" id="PTHR40763:SF4">
    <property type="entry name" value="DUF1707 DOMAIN-CONTAINING PROTEIN"/>
    <property type="match status" value="1"/>
</dbReference>
<keyword evidence="1" id="KW-0812">Transmembrane</keyword>
<protein>
    <submittedName>
        <fullName evidence="3">DUF1707 domain-containing protein</fullName>
    </submittedName>
</protein>
<evidence type="ECO:0000313" key="3">
    <source>
        <dbReference type="EMBL" id="TGN65977.1"/>
    </source>
</evidence>
<evidence type="ECO:0000256" key="1">
    <source>
        <dbReference type="SAM" id="Phobius"/>
    </source>
</evidence>
<keyword evidence="1" id="KW-1133">Transmembrane helix</keyword>
<dbReference type="OrthoDB" id="4803675at2"/>
<dbReference type="Pfam" id="PF08044">
    <property type="entry name" value="DUF1707"/>
    <property type="match status" value="1"/>
</dbReference>
<proteinExistence type="predicted"/>
<sequence length="181" mass="20427">MGGHAYAGDVSEIEVWRQFDHDPRNPANRTIRASDRDRAVIETVLGEAFAEGRLTRTEYDERTDAALASRMLGDLVPLVEDLPVARAPRTDIPRAAAKAYAHQRRQATWGFLSASLICWVIWLASSLGGDGFDGGFPWPLFVMLGTGLNAGRVVWQKDEIIEAETRRLEKRERTRIRRHED</sequence>